<feature type="signal peptide" evidence="1">
    <location>
        <begin position="1"/>
        <end position="27"/>
    </location>
</feature>
<proteinExistence type="predicted"/>
<evidence type="ECO:0000256" key="1">
    <source>
        <dbReference type="SAM" id="SignalP"/>
    </source>
</evidence>
<comment type="caution">
    <text evidence="2">The sequence shown here is derived from an EMBL/GenBank/DDBJ whole genome shotgun (WGS) entry which is preliminary data.</text>
</comment>
<keyword evidence="3" id="KW-1185">Reference proteome</keyword>
<protein>
    <recommendedName>
        <fullName evidence="4">Secreted protein</fullName>
    </recommendedName>
</protein>
<organism evidence="2 3">
    <name type="scientific">Tothia fuscella</name>
    <dbReference type="NCBI Taxonomy" id="1048955"/>
    <lineage>
        <taxon>Eukaryota</taxon>
        <taxon>Fungi</taxon>
        <taxon>Dikarya</taxon>
        <taxon>Ascomycota</taxon>
        <taxon>Pezizomycotina</taxon>
        <taxon>Dothideomycetes</taxon>
        <taxon>Pleosporomycetidae</taxon>
        <taxon>Venturiales</taxon>
        <taxon>Cylindrosympodiaceae</taxon>
        <taxon>Tothia</taxon>
    </lineage>
</organism>
<dbReference type="AlphaFoldDB" id="A0A9P4NZX7"/>
<evidence type="ECO:0000313" key="3">
    <source>
        <dbReference type="Proteomes" id="UP000800235"/>
    </source>
</evidence>
<feature type="chain" id="PRO_5040215978" description="Secreted protein" evidence="1">
    <location>
        <begin position="28"/>
        <end position="163"/>
    </location>
</feature>
<evidence type="ECO:0008006" key="4">
    <source>
        <dbReference type="Google" id="ProtNLM"/>
    </source>
</evidence>
<sequence>MARFVPCAIHWPAFSLLCLCLKPRVLEKKPISMSWYVTLFDSEVLWIVLFVTGQSASVVSFRFNGPQLSTFFAVAHRTEGWDDSVSLVTHMLMLSFVAPSDVRGIALRFISFNFTAIQSPYHKLLHERWFQLLLWSGVSKHDKLSPSASAWCIWQSTQCCSAD</sequence>
<dbReference type="EMBL" id="MU007017">
    <property type="protein sequence ID" value="KAF2434204.1"/>
    <property type="molecule type" value="Genomic_DNA"/>
</dbReference>
<keyword evidence="1" id="KW-0732">Signal</keyword>
<gene>
    <name evidence="2" type="ORF">EJ08DRAFT_495854</name>
</gene>
<accession>A0A9P4NZX7</accession>
<evidence type="ECO:0000313" key="2">
    <source>
        <dbReference type="EMBL" id="KAF2434204.1"/>
    </source>
</evidence>
<name>A0A9P4NZX7_9PEZI</name>
<dbReference type="Proteomes" id="UP000800235">
    <property type="component" value="Unassembled WGS sequence"/>
</dbReference>
<reference evidence="2" key="1">
    <citation type="journal article" date="2020" name="Stud. Mycol.">
        <title>101 Dothideomycetes genomes: a test case for predicting lifestyles and emergence of pathogens.</title>
        <authorList>
            <person name="Haridas S."/>
            <person name="Albert R."/>
            <person name="Binder M."/>
            <person name="Bloem J."/>
            <person name="Labutti K."/>
            <person name="Salamov A."/>
            <person name="Andreopoulos B."/>
            <person name="Baker S."/>
            <person name="Barry K."/>
            <person name="Bills G."/>
            <person name="Bluhm B."/>
            <person name="Cannon C."/>
            <person name="Castanera R."/>
            <person name="Culley D."/>
            <person name="Daum C."/>
            <person name="Ezra D."/>
            <person name="Gonzalez J."/>
            <person name="Henrissat B."/>
            <person name="Kuo A."/>
            <person name="Liang C."/>
            <person name="Lipzen A."/>
            <person name="Lutzoni F."/>
            <person name="Magnuson J."/>
            <person name="Mondo S."/>
            <person name="Nolan M."/>
            <person name="Ohm R."/>
            <person name="Pangilinan J."/>
            <person name="Park H.-J."/>
            <person name="Ramirez L."/>
            <person name="Alfaro M."/>
            <person name="Sun H."/>
            <person name="Tritt A."/>
            <person name="Yoshinaga Y."/>
            <person name="Zwiers L.-H."/>
            <person name="Turgeon B."/>
            <person name="Goodwin S."/>
            <person name="Spatafora J."/>
            <person name="Crous P."/>
            <person name="Grigoriev I."/>
        </authorList>
    </citation>
    <scope>NUCLEOTIDE SEQUENCE</scope>
    <source>
        <strain evidence="2">CBS 130266</strain>
    </source>
</reference>